<dbReference type="NCBIfam" id="TIGR01806">
    <property type="entry name" value="CM_mono2"/>
    <property type="match status" value="1"/>
</dbReference>
<dbReference type="NCBIfam" id="NF006741">
    <property type="entry name" value="PRK09269.1"/>
    <property type="match status" value="1"/>
</dbReference>
<comment type="function">
    <text evidence="5">Catalyzes the Claisen rearrangement of chorismate to prephenate.</text>
</comment>
<dbReference type="InterPro" id="IPR008240">
    <property type="entry name" value="Chorismate_mutase_periplasmic"/>
</dbReference>
<dbReference type="PIRSF" id="PIRSF026640">
    <property type="entry name" value="Peripl_chor_mut"/>
    <property type="match status" value="1"/>
</dbReference>
<evidence type="ECO:0000313" key="8">
    <source>
        <dbReference type="EMBL" id="ORA08270.1"/>
    </source>
</evidence>
<evidence type="ECO:0000256" key="3">
    <source>
        <dbReference type="ARBA" id="ARBA00022729"/>
    </source>
</evidence>
<reference evidence="8 9" key="1">
    <citation type="submission" date="2016-12" db="EMBL/GenBank/DDBJ databases">
        <title>The new phylogeny of genus Mycobacterium.</title>
        <authorList>
            <person name="Tortoli E."/>
            <person name="Trovato A."/>
            <person name="Cirillo D.M."/>
        </authorList>
    </citation>
    <scope>NUCLEOTIDE SEQUENCE [LARGE SCALE GENOMIC DNA]</scope>
    <source>
        <strain evidence="8 9">DSM 45069</strain>
    </source>
</reference>
<keyword evidence="3 6" id="KW-0732">Signal</keyword>
<keyword evidence="4 5" id="KW-0413">Isomerase</keyword>
<comment type="pathway">
    <text evidence="1 5">Metabolic intermediate biosynthesis; prephenate biosynthesis; prephenate from chorismate: step 1/1.</text>
</comment>
<gene>
    <name evidence="8" type="ORF">BST14_24585</name>
</gene>
<dbReference type="Pfam" id="PF01817">
    <property type="entry name" value="CM_2"/>
    <property type="match status" value="1"/>
</dbReference>
<dbReference type="GO" id="GO:0046417">
    <property type="term" value="P:chorismate metabolic process"/>
    <property type="evidence" value="ECO:0007669"/>
    <property type="project" value="InterPro"/>
</dbReference>
<feature type="signal peptide" evidence="6">
    <location>
        <begin position="1"/>
        <end position="32"/>
    </location>
</feature>
<dbReference type="OrthoDB" id="3825510at2"/>
<organism evidence="8 9">
    <name type="scientific">Mycobacterium arosiense ATCC BAA-1401 = DSM 45069</name>
    <dbReference type="NCBI Taxonomy" id="1265311"/>
    <lineage>
        <taxon>Bacteria</taxon>
        <taxon>Bacillati</taxon>
        <taxon>Actinomycetota</taxon>
        <taxon>Actinomycetes</taxon>
        <taxon>Mycobacteriales</taxon>
        <taxon>Mycobacteriaceae</taxon>
        <taxon>Mycobacterium</taxon>
        <taxon>Mycobacterium avium complex (MAC)</taxon>
    </lineage>
</organism>
<evidence type="ECO:0000256" key="6">
    <source>
        <dbReference type="SAM" id="SignalP"/>
    </source>
</evidence>
<keyword evidence="9" id="KW-1185">Reference proteome</keyword>
<protein>
    <recommendedName>
        <fullName evidence="2 5">Chorismate mutase</fullName>
        <ecNumber evidence="2 5">5.4.99.5</ecNumber>
    </recommendedName>
</protein>
<name>A0A1W9Z739_MYCAI</name>
<dbReference type="Gene3D" id="1.20.59.10">
    <property type="entry name" value="Chorismate mutase"/>
    <property type="match status" value="1"/>
</dbReference>
<dbReference type="InterPro" id="IPR036263">
    <property type="entry name" value="Chorismate_II_sf"/>
</dbReference>
<feature type="domain" description="Chorismate mutase" evidence="7">
    <location>
        <begin position="21"/>
        <end position="112"/>
    </location>
</feature>
<comment type="catalytic activity">
    <reaction evidence="5">
        <text>chorismate = prephenate</text>
        <dbReference type="Rhea" id="RHEA:13897"/>
        <dbReference type="ChEBI" id="CHEBI:29748"/>
        <dbReference type="ChEBI" id="CHEBI:29934"/>
        <dbReference type="EC" id="5.4.99.5"/>
    </reaction>
</comment>
<dbReference type="InterPro" id="IPR036979">
    <property type="entry name" value="CM_dom_sf"/>
</dbReference>
<dbReference type="SMART" id="SM00830">
    <property type="entry name" value="CM_2"/>
    <property type="match status" value="1"/>
</dbReference>
<evidence type="ECO:0000313" key="9">
    <source>
        <dbReference type="Proteomes" id="UP000192707"/>
    </source>
</evidence>
<dbReference type="RefSeq" id="WP_083066919.1">
    <property type="nucleotide sequence ID" value="NZ_MVHG01000100.1"/>
</dbReference>
<evidence type="ECO:0000256" key="2">
    <source>
        <dbReference type="ARBA" id="ARBA00012404"/>
    </source>
</evidence>
<dbReference type="PANTHER" id="PTHR38041:SF2">
    <property type="entry name" value="SECRETED CHORISMATE MUTASE"/>
    <property type="match status" value="1"/>
</dbReference>
<dbReference type="GO" id="GO:0004106">
    <property type="term" value="F:chorismate mutase activity"/>
    <property type="evidence" value="ECO:0007669"/>
    <property type="project" value="UniProtKB-EC"/>
</dbReference>
<evidence type="ECO:0000259" key="7">
    <source>
        <dbReference type="PROSITE" id="PS51168"/>
    </source>
</evidence>
<evidence type="ECO:0000256" key="5">
    <source>
        <dbReference type="PIRNR" id="PIRNR026640"/>
    </source>
</evidence>
<dbReference type="UniPathway" id="UPA00120">
    <property type="reaction ID" value="UER00203"/>
</dbReference>
<dbReference type="PANTHER" id="PTHR38041">
    <property type="entry name" value="CHORISMATE MUTASE"/>
    <property type="match status" value="1"/>
</dbReference>
<dbReference type="SUPFAM" id="SSF48600">
    <property type="entry name" value="Chorismate mutase II"/>
    <property type="match status" value="1"/>
</dbReference>
<dbReference type="GO" id="GO:0009697">
    <property type="term" value="P:salicylic acid biosynthetic process"/>
    <property type="evidence" value="ECO:0007669"/>
    <property type="project" value="TreeGrafter"/>
</dbReference>
<dbReference type="PROSITE" id="PS51168">
    <property type="entry name" value="CHORISMATE_MUT_2"/>
    <property type="match status" value="1"/>
</dbReference>
<feature type="chain" id="PRO_5012032336" description="Chorismate mutase" evidence="6">
    <location>
        <begin position="33"/>
        <end position="194"/>
    </location>
</feature>
<sequence length="194" mass="20965">MHPSVHSRSRAVAACCGAAVVSLALAVAPARAHTSSPLSPLADAAAQRLQIADPVAAYKWHQRGAIEDPARVQQELTRLADDAVGEHIDRDYVTRVFGDQISATEAIEYHRFADWKLNPASAPPDAPDLSSSRSAIDALNRRILTQLSANWGLLHSSECAAQLDAARSGVIQERQLDDLYQRALSSATQSYCQQ</sequence>
<evidence type="ECO:0000256" key="1">
    <source>
        <dbReference type="ARBA" id="ARBA00004817"/>
    </source>
</evidence>
<dbReference type="EMBL" id="MVHG01000100">
    <property type="protein sequence ID" value="ORA08270.1"/>
    <property type="molecule type" value="Genomic_DNA"/>
</dbReference>
<comment type="caution">
    <text evidence="8">The sequence shown here is derived from an EMBL/GenBank/DDBJ whole genome shotgun (WGS) entry which is preliminary data.</text>
</comment>
<evidence type="ECO:0000256" key="4">
    <source>
        <dbReference type="ARBA" id="ARBA00023235"/>
    </source>
</evidence>
<dbReference type="AlphaFoldDB" id="A0A1W9Z739"/>
<dbReference type="InterPro" id="IPR051331">
    <property type="entry name" value="Chorismate_mutase-related"/>
</dbReference>
<accession>A0A1W9Z739</accession>
<dbReference type="EC" id="5.4.99.5" evidence="2 5"/>
<dbReference type="Proteomes" id="UP000192707">
    <property type="component" value="Unassembled WGS sequence"/>
</dbReference>
<dbReference type="InterPro" id="IPR002701">
    <property type="entry name" value="CM_II_prokaryot"/>
</dbReference>
<proteinExistence type="predicted"/>